<dbReference type="PROSITE" id="PS50110">
    <property type="entry name" value="RESPONSE_REGULATORY"/>
    <property type="match status" value="1"/>
</dbReference>
<dbReference type="SMART" id="SM00387">
    <property type="entry name" value="HATPase_c"/>
    <property type="match status" value="1"/>
</dbReference>
<dbReference type="SUPFAM" id="SSF55785">
    <property type="entry name" value="PYP-like sensor domain (PAS domain)"/>
    <property type="match status" value="1"/>
</dbReference>
<dbReference type="InterPro" id="IPR004358">
    <property type="entry name" value="Sig_transdc_His_kin-like_C"/>
</dbReference>
<evidence type="ECO:0000313" key="9">
    <source>
        <dbReference type="EMBL" id="MFH5253152.1"/>
    </source>
</evidence>
<dbReference type="InterPro" id="IPR036097">
    <property type="entry name" value="HisK_dim/P_sf"/>
</dbReference>
<dbReference type="PANTHER" id="PTHR43547">
    <property type="entry name" value="TWO-COMPONENT HISTIDINE KINASE"/>
    <property type="match status" value="1"/>
</dbReference>
<organism evidence="9 10">
    <name type="scientific">Burkholderia semiarida</name>
    <dbReference type="NCBI Taxonomy" id="2843303"/>
    <lineage>
        <taxon>Bacteria</taxon>
        <taxon>Pseudomonadati</taxon>
        <taxon>Pseudomonadota</taxon>
        <taxon>Betaproteobacteria</taxon>
        <taxon>Burkholderiales</taxon>
        <taxon>Burkholderiaceae</taxon>
        <taxon>Burkholderia</taxon>
        <taxon>Burkholderia cepacia complex</taxon>
    </lineage>
</organism>
<feature type="domain" description="Response regulatory" evidence="6">
    <location>
        <begin position="396"/>
        <end position="512"/>
    </location>
</feature>
<feature type="domain" description="PAS" evidence="7">
    <location>
        <begin position="21"/>
        <end position="94"/>
    </location>
</feature>
<keyword evidence="10" id="KW-1185">Reference proteome</keyword>
<feature type="modified residue" description="4-aspartylphosphate" evidence="4">
    <location>
        <position position="445"/>
    </location>
</feature>
<dbReference type="CDD" id="cd00130">
    <property type="entry name" value="PAS"/>
    <property type="match status" value="1"/>
</dbReference>
<dbReference type="Gene3D" id="1.10.287.130">
    <property type="match status" value="1"/>
</dbReference>
<dbReference type="Pfam" id="PF00072">
    <property type="entry name" value="Response_reg"/>
    <property type="match status" value="1"/>
</dbReference>
<dbReference type="SUPFAM" id="SSF47384">
    <property type="entry name" value="Homodimeric domain of signal transducing histidine kinase"/>
    <property type="match status" value="1"/>
</dbReference>
<evidence type="ECO:0000256" key="3">
    <source>
        <dbReference type="ARBA" id="ARBA00022553"/>
    </source>
</evidence>
<evidence type="ECO:0000256" key="1">
    <source>
        <dbReference type="ARBA" id="ARBA00000085"/>
    </source>
</evidence>
<dbReference type="GO" id="GO:0005524">
    <property type="term" value="F:ATP binding"/>
    <property type="evidence" value="ECO:0007669"/>
    <property type="project" value="UniProtKB-KW"/>
</dbReference>
<dbReference type="PROSITE" id="PS50113">
    <property type="entry name" value="PAC"/>
    <property type="match status" value="1"/>
</dbReference>
<sequence>MPSSPETNVDAARLSLQRQFAEFRFQTVVAAISDYAVFMLDEHGCVATWNAGAERIKGYRADEIIGRHFSCLYPPEAVAAGKPADMLREAVEHGHVEDEGLRVRKDGSRFWARVAVTAIRDHDRQLRGFVKITRDMTERRRLAELEASTHRLSVFIATLAHELRNHLAPLRNSTSVLQSLPAPDPALAQCRDALDRQVGQLTRLVDDLLDVGRITAGKVELDEQPITVRNLILRAVESVQSKLDVRGQQINIDLPSEAAVLNGDEGRLVQVLHNLLDNASKFSARGASISISAWVEGRFVVIRVADHGAGISREALESVFEMFEQADNRLPGSDGFGLGLAICRTFVKLHGGMISAESDGPGRGATFTVRLPMPRHAAPAKQPTGIAATGATKCLRIVVVDDNHDSADTMGLLLKAKGHMPCVAYHARAALELAHEFRPHLMIIDLSMPDIDGFDLLASLRRDEGLAATTYVALSGNAQPSDHARTARAGFDAHLVKPLEPSELDAVLQRVAQRAQSIR</sequence>
<dbReference type="InterPro" id="IPR001610">
    <property type="entry name" value="PAC"/>
</dbReference>
<dbReference type="Proteomes" id="UP001609186">
    <property type="component" value="Unassembled WGS sequence"/>
</dbReference>
<dbReference type="CDD" id="cd00075">
    <property type="entry name" value="HATPase"/>
    <property type="match status" value="1"/>
</dbReference>
<dbReference type="InterPro" id="IPR000014">
    <property type="entry name" value="PAS"/>
</dbReference>
<dbReference type="InterPro" id="IPR000700">
    <property type="entry name" value="PAS-assoc_C"/>
</dbReference>
<evidence type="ECO:0000256" key="2">
    <source>
        <dbReference type="ARBA" id="ARBA00012438"/>
    </source>
</evidence>
<dbReference type="SUPFAM" id="SSF52172">
    <property type="entry name" value="CheY-like"/>
    <property type="match status" value="1"/>
</dbReference>
<evidence type="ECO:0000313" key="10">
    <source>
        <dbReference type="Proteomes" id="UP001609186"/>
    </source>
</evidence>
<dbReference type="PROSITE" id="PS50112">
    <property type="entry name" value="PAS"/>
    <property type="match status" value="1"/>
</dbReference>
<dbReference type="InterPro" id="IPR011006">
    <property type="entry name" value="CheY-like_superfamily"/>
</dbReference>
<evidence type="ECO:0000259" key="6">
    <source>
        <dbReference type="PROSITE" id="PS50110"/>
    </source>
</evidence>
<dbReference type="Pfam" id="PF00512">
    <property type="entry name" value="HisKA"/>
    <property type="match status" value="1"/>
</dbReference>
<dbReference type="InterPro" id="IPR035965">
    <property type="entry name" value="PAS-like_dom_sf"/>
</dbReference>
<reference evidence="9 10" key="1">
    <citation type="submission" date="2024-10" db="EMBL/GenBank/DDBJ databases">
        <title>Burkholderia semiarida in Mexico.</title>
        <authorList>
            <person name="Estrada P."/>
        </authorList>
    </citation>
    <scope>NUCLEOTIDE SEQUENCE [LARGE SCALE GENOMIC DNA]</scope>
    <source>
        <strain evidence="9 10">CLM7-1</strain>
    </source>
</reference>
<dbReference type="SMART" id="SM00086">
    <property type="entry name" value="PAC"/>
    <property type="match status" value="1"/>
</dbReference>
<dbReference type="InterPro" id="IPR003661">
    <property type="entry name" value="HisK_dim/P_dom"/>
</dbReference>
<evidence type="ECO:0000259" key="5">
    <source>
        <dbReference type="PROSITE" id="PS50109"/>
    </source>
</evidence>
<dbReference type="Gene3D" id="3.30.565.10">
    <property type="entry name" value="Histidine kinase-like ATPase, C-terminal domain"/>
    <property type="match status" value="1"/>
</dbReference>
<dbReference type="RefSeq" id="WP_395129941.1">
    <property type="nucleotide sequence ID" value="NZ_JBIMPM010000021.1"/>
</dbReference>
<keyword evidence="3 4" id="KW-0597">Phosphoprotein</keyword>
<dbReference type="InterPro" id="IPR003594">
    <property type="entry name" value="HATPase_dom"/>
</dbReference>
<keyword evidence="9" id="KW-0067">ATP-binding</keyword>
<evidence type="ECO:0000256" key="4">
    <source>
        <dbReference type="PROSITE-ProRule" id="PRU00169"/>
    </source>
</evidence>
<dbReference type="Gene3D" id="3.40.50.2300">
    <property type="match status" value="1"/>
</dbReference>
<feature type="domain" description="Histidine kinase" evidence="5">
    <location>
        <begin position="158"/>
        <end position="375"/>
    </location>
</feature>
<dbReference type="CDD" id="cd00082">
    <property type="entry name" value="HisKA"/>
    <property type="match status" value="1"/>
</dbReference>
<proteinExistence type="predicted"/>
<dbReference type="SMART" id="SM00448">
    <property type="entry name" value="REC"/>
    <property type="match status" value="1"/>
</dbReference>
<gene>
    <name evidence="9" type="ORF">ACGTRS_18185</name>
</gene>
<comment type="catalytic activity">
    <reaction evidence="1">
        <text>ATP + protein L-histidine = ADP + protein N-phospho-L-histidine.</text>
        <dbReference type="EC" id="2.7.13.3"/>
    </reaction>
</comment>
<dbReference type="SUPFAM" id="SSF55874">
    <property type="entry name" value="ATPase domain of HSP90 chaperone/DNA topoisomerase II/histidine kinase"/>
    <property type="match status" value="1"/>
</dbReference>
<comment type="caution">
    <text evidence="9">The sequence shown here is derived from an EMBL/GenBank/DDBJ whole genome shotgun (WGS) entry which is preliminary data.</text>
</comment>
<dbReference type="EMBL" id="JBIMPM010000021">
    <property type="protein sequence ID" value="MFH5253152.1"/>
    <property type="molecule type" value="Genomic_DNA"/>
</dbReference>
<dbReference type="NCBIfam" id="TIGR00229">
    <property type="entry name" value="sensory_box"/>
    <property type="match status" value="1"/>
</dbReference>
<dbReference type="EC" id="2.7.13.3" evidence="2"/>
<dbReference type="Pfam" id="PF13426">
    <property type="entry name" value="PAS_9"/>
    <property type="match status" value="1"/>
</dbReference>
<dbReference type="Gene3D" id="3.30.450.20">
    <property type="entry name" value="PAS domain"/>
    <property type="match status" value="1"/>
</dbReference>
<dbReference type="InterPro" id="IPR036890">
    <property type="entry name" value="HATPase_C_sf"/>
</dbReference>
<accession>A0ABW7L502</accession>
<keyword evidence="9" id="KW-0547">Nucleotide-binding</keyword>
<feature type="domain" description="PAC" evidence="8">
    <location>
        <begin position="96"/>
        <end position="148"/>
    </location>
</feature>
<evidence type="ECO:0000259" key="8">
    <source>
        <dbReference type="PROSITE" id="PS50113"/>
    </source>
</evidence>
<dbReference type="Pfam" id="PF02518">
    <property type="entry name" value="HATPase_c"/>
    <property type="match status" value="1"/>
</dbReference>
<evidence type="ECO:0000259" key="7">
    <source>
        <dbReference type="PROSITE" id="PS50112"/>
    </source>
</evidence>
<dbReference type="InterPro" id="IPR005467">
    <property type="entry name" value="His_kinase_dom"/>
</dbReference>
<dbReference type="PROSITE" id="PS50109">
    <property type="entry name" value="HIS_KIN"/>
    <property type="match status" value="1"/>
</dbReference>
<dbReference type="PANTHER" id="PTHR43547:SF2">
    <property type="entry name" value="HYBRID SIGNAL TRANSDUCTION HISTIDINE KINASE C"/>
    <property type="match status" value="1"/>
</dbReference>
<protein>
    <recommendedName>
        <fullName evidence="2">histidine kinase</fullName>
        <ecNumber evidence="2">2.7.13.3</ecNumber>
    </recommendedName>
</protein>
<name>A0ABW7L502_9BURK</name>
<dbReference type="SMART" id="SM00388">
    <property type="entry name" value="HisKA"/>
    <property type="match status" value="1"/>
</dbReference>
<dbReference type="PRINTS" id="PR00344">
    <property type="entry name" value="BCTRLSENSOR"/>
</dbReference>
<dbReference type="InterPro" id="IPR001789">
    <property type="entry name" value="Sig_transdc_resp-reg_receiver"/>
</dbReference>